<dbReference type="Proteomes" id="UP001237642">
    <property type="component" value="Unassembled WGS sequence"/>
</dbReference>
<evidence type="ECO:0000313" key="3">
    <source>
        <dbReference type="EMBL" id="KAK1404942.1"/>
    </source>
</evidence>
<organism evidence="3 4">
    <name type="scientific">Heracleum sosnowskyi</name>
    <dbReference type="NCBI Taxonomy" id="360622"/>
    <lineage>
        <taxon>Eukaryota</taxon>
        <taxon>Viridiplantae</taxon>
        <taxon>Streptophyta</taxon>
        <taxon>Embryophyta</taxon>
        <taxon>Tracheophyta</taxon>
        <taxon>Spermatophyta</taxon>
        <taxon>Magnoliopsida</taxon>
        <taxon>eudicotyledons</taxon>
        <taxon>Gunneridae</taxon>
        <taxon>Pentapetalae</taxon>
        <taxon>asterids</taxon>
        <taxon>campanulids</taxon>
        <taxon>Apiales</taxon>
        <taxon>Apiaceae</taxon>
        <taxon>Apioideae</taxon>
        <taxon>apioid superclade</taxon>
        <taxon>Tordylieae</taxon>
        <taxon>Tordyliinae</taxon>
        <taxon>Heracleum</taxon>
    </lineage>
</organism>
<feature type="region of interest" description="Disordered" evidence="1">
    <location>
        <begin position="555"/>
        <end position="618"/>
    </location>
</feature>
<comment type="caution">
    <text evidence="3">The sequence shown here is derived from an EMBL/GenBank/DDBJ whole genome shotgun (WGS) entry which is preliminary data.</text>
</comment>
<feature type="compositionally biased region" description="Polar residues" evidence="1">
    <location>
        <begin position="109"/>
        <end position="132"/>
    </location>
</feature>
<dbReference type="PROSITE" id="PS01159">
    <property type="entry name" value="WW_DOMAIN_1"/>
    <property type="match status" value="2"/>
</dbReference>
<dbReference type="SUPFAM" id="SSF51045">
    <property type="entry name" value="WW domain"/>
    <property type="match status" value="2"/>
</dbReference>
<feature type="region of interest" description="Disordered" evidence="1">
    <location>
        <begin position="265"/>
        <end position="291"/>
    </location>
</feature>
<proteinExistence type="predicted"/>
<dbReference type="SMART" id="SM00456">
    <property type="entry name" value="WW"/>
    <property type="match status" value="2"/>
</dbReference>
<evidence type="ECO:0000259" key="2">
    <source>
        <dbReference type="PROSITE" id="PS50020"/>
    </source>
</evidence>
<reference evidence="3" key="2">
    <citation type="submission" date="2023-05" db="EMBL/GenBank/DDBJ databases">
        <authorList>
            <person name="Schelkunov M.I."/>
        </authorList>
    </citation>
    <scope>NUCLEOTIDE SEQUENCE</scope>
    <source>
        <strain evidence="3">Hsosn_3</strain>
        <tissue evidence="3">Leaf</tissue>
    </source>
</reference>
<reference evidence="3" key="1">
    <citation type="submission" date="2023-02" db="EMBL/GenBank/DDBJ databases">
        <title>Genome of toxic invasive species Heracleum sosnowskyi carries increased number of genes despite the absence of recent whole-genome duplications.</title>
        <authorList>
            <person name="Schelkunov M."/>
            <person name="Shtratnikova V."/>
            <person name="Makarenko M."/>
            <person name="Klepikova A."/>
            <person name="Omelchenko D."/>
            <person name="Novikova G."/>
            <person name="Obukhova E."/>
            <person name="Bogdanov V."/>
            <person name="Penin A."/>
            <person name="Logacheva M."/>
        </authorList>
    </citation>
    <scope>NUCLEOTIDE SEQUENCE</scope>
    <source>
        <strain evidence="3">Hsosn_3</strain>
        <tissue evidence="3">Leaf</tissue>
    </source>
</reference>
<dbReference type="PROSITE" id="PS50020">
    <property type="entry name" value="WW_DOMAIN_2"/>
    <property type="match status" value="2"/>
</dbReference>
<feature type="domain" description="WW" evidence="2">
    <location>
        <begin position="182"/>
        <end position="211"/>
    </location>
</feature>
<feature type="compositionally biased region" description="Low complexity" evidence="1">
    <location>
        <begin position="49"/>
        <end position="71"/>
    </location>
</feature>
<dbReference type="AlphaFoldDB" id="A0AAD8NDK2"/>
<dbReference type="EMBL" id="JAUIZM010000001">
    <property type="protein sequence ID" value="KAK1404942.1"/>
    <property type="molecule type" value="Genomic_DNA"/>
</dbReference>
<dbReference type="InterPro" id="IPR001202">
    <property type="entry name" value="WW_dom"/>
</dbReference>
<dbReference type="Pfam" id="PF00397">
    <property type="entry name" value="WW"/>
    <property type="match status" value="2"/>
</dbReference>
<evidence type="ECO:0000256" key="1">
    <source>
        <dbReference type="SAM" id="MobiDB-lite"/>
    </source>
</evidence>
<sequence length="945" mass="103177">MGKRKERRVAAASGRRVKLDLFAEPSGDLGGPSARGEVGSDGNSKNRAGSPNSPSSSGQPPENPLSLLGQYSDDDLDDESSELVNHTIVDAPLTDFDNQANLAADKGCEQNTGINSSTQHDSPDNGQHNIQNGTASTDFLQELQESRATQNDASDMNKELVEQHISTNVTPNMQVNGDVCLGWKMVLHEESNQYYYWNTLTGETSWNVPDVLAELTSEIKNNNDAKGTENAVVGIHESNSPPGVNPEVSVDTQPTVGSVLTDENCKTEERPNLSSHMEVSTDDSSAMPKDSGAVRDVKYMDKGYGPDAVCALYQELPSPENLEAASGVGSGNHVQNLVVPGEHESGTDLCSHLLRLGEFLLERFDTLKGSKGRLIGHDKLSKYTVEVETRLSDINALSTYASSLLPFWLHCEKKFKQLESAVSDEVLQFYESVEMNTLEANENNVIRTEEANTSHDAIVAEEVLKEQHGEADDSVTVKNNLLTSIVHANSPSDSNPEGKCEVHEAAVPDELTPMAMVHSEEDVDMDVEMELEDVVPASATTYPALEQHTVWPNHAAEHEGDGIPPPPDDDWIPPPPPDDEPFPPPPPDNEPAPPPPPEELPETLYSVPLPDPTTEPSFSYAAQYNTQYPGSSIEYYGQSNVEVQENNYYAPDPNQLSVPLPSYYEALPNVYPATAAAVVNIGEHGSYYGLQDEAAPPVPGVTGVQSSVLYFASSQGCLNSDQIGSNHITVSTNGADVSTVDREPEKKSVQNSLAPVSDQAAATISVTHVSSMSSVPAVPVDAAAVVPKVHTKVSKNKKRATTVVSTLKSNKKVSSMVDKWKAAKEELHEEEDEPENSYEMLEKKRQREIEEWRAQQIASGEAKDNANFQPLGGDWRERVKRKRARLMKKSVEDLSENITNGNQQPDLDKLQRELPSGWQVYWDDASKQVYYGNSVTSETTWIRPS</sequence>
<protein>
    <submittedName>
        <fullName evidence="3">Formin-binding protein 4</fullName>
    </submittedName>
</protein>
<keyword evidence="4" id="KW-1185">Reference proteome</keyword>
<dbReference type="CDD" id="cd00201">
    <property type="entry name" value="WW"/>
    <property type="match status" value="2"/>
</dbReference>
<feature type="region of interest" description="Disordered" evidence="1">
    <location>
        <begin position="108"/>
        <end position="132"/>
    </location>
</feature>
<feature type="region of interest" description="Disordered" evidence="1">
    <location>
        <begin position="1"/>
        <end position="79"/>
    </location>
</feature>
<feature type="domain" description="WW" evidence="2">
    <location>
        <begin position="912"/>
        <end position="945"/>
    </location>
</feature>
<feature type="compositionally biased region" description="Pro residues" evidence="1">
    <location>
        <begin position="582"/>
        <end position="598"/>
    </location>
</feature>
<dbReference type="Gene3D" id="2.20.70.10">
    <property type="match status" value="2"/>
</dbReference>
<dbReference type="PANTHER" id="PTHR47852">
    <property type="entry name" value="OS06G0298400 PROTEIN"/>
    <property type="match status" value="1"/>
</dbReference>
<evidence type="ECO:0000313" key="4">
    <source>
        <dbReference type="Proteomes" id="UP001237642"/>
    </source>
</evidence>
<feature type="compositionally biased region" description="Polar residues" evidence="1">
    <location>
        <begin position="272"/>
        <end position="284"/>
    </location>
</feature>
<feature type="compositionally biased region" description="Acidic residues" evidence="1">
    <location>
        <begin position="567"/>
        <end position="581"/>
    </location>
</feature>
<accession>A0AAD8NDK2</accession>
<name>A0AAD8NDK2_9APIA</name>
<dbReference type="PANTHER" id="PTHR47852:SF2">
    <property type="entry name" value="WW DOMAIN-CONTAINING PROTEIN"/>
    <property type="match status" value="1"/>
</dbReference>
<gene>
    <name evidence="3" type="ORF">POM88_004547</name>
</gene>
<dbReference type="InterPro" id="IPR036020">
    <property type="entry name" value="WW_dom_sf"/>
</dbReference>